<dbReference type="Proteomes" id="UP000284656">
    <property type="component" value="Unassembled WGS sequence"/>
</dbReference>
<evidence type="ECO:0000313" key="6">
    <source>
        <dbReference type="EMBL" id="ROM58132.1"/>
    </source>
</evidence>
<accession>A0A423FJI6</accession>
<organism evidence="6 7">
    <name type="scientific">Pseudomonas poae</name>
    <dbReference type="NCBI Taxonomy" id="200451"/>
    <lineage>
        <taxon>Bacteria</taxon>
        <taxon>Pseudomonadati</taxon>
        <taxon>Pseudomonadota</taxon>
        <taxon>Gammaproteobacteria</taxon>
        <taxon>Pseudomonadales</taxon>
        <taxon>Pseudomonadaceae</taxon>
        <taxon>Pseudomonas</taxon>
    </lineage>
</organism>
<protein>
    <submittedName>
        <fullName evidence="6">Uncharacterized protein</fullName>
    </submittedName>
</protein>
<dbReference type="PIRSF" id="PIRSF019543">
    <property type="entry name" value="Clavaminate_syn"/>
    <property type="match status" value="1"/>
</dbReference>
<dbReference type="RefSeq" id="WP_123715066.1">
    <property type="nucleotide sequence ID" value="NZ_MOAY01000019.1"/>
</dbReference>
<evidence type="ECO:0000256" key="2">
    <source>
        <dbReference type="ARBA" id="ARBA00022723"/>
    </source>
</evidence>
<comment type="similarity">
    <text evidence="1">Belongs to the clavaminate synthase family.</text>
</comment>
<dbReference type="InterPro" id="IPR014503">
    <property type="entry name" value="Clavaminate_syn-like"/>
</dbReference>
<keyword evidence="3" id="KW-0560">Oxidoreductase</keyword>
<keyword evidence="4 5" id="KW-0408">Iron</keyword>
<dbReference type="GO" id="GO:0016706">
    <property type="term" value="F:2-oxoglutarate-dependent dioxygenase activity"/>
    <property type="evidence" value="ECO:0007669"/>
    <property type="project" value="UniProtKB-ARBA"/>
</dbReference>
<gene>
    <name evidence="6" type="ORF">BK648_05065</name>
</gene>
<dbReference type="InterPro" id="IPR042098">
    <property type="entry name" value="TauD-like_sf"/>
</dbReference>
<name>A0A423FJI6_9PSED</name>
<evidence type="ECO:0000256" key="4">
    <source>
        <dbReference type="ARBA" id="ARBA00023004"/>
    </source>
</evidence>
<keyword evidence="2 5" id="KW-0479">Metal-binding</keyword>
<reference evidence="6 7" key="1">
    <citation type="submission" date="2016-10" db="EMBL/GenBank/DDBJ databases">
        <title>Comparative genome analysis of multiple Pseudomonas spp. focuses on biocontrol and plant growth promoting traits.</title>
        <authorList>
            <person name="Tao X.-Y."/>
            <person name="Taylor C.G."/>
        </authorList>
    </citation>
    <scope>NUCLEOTIDE SEQUENCE [LARGE SCALE GENOMIC DNA]</scope>
    <source>
        <strain evidence="6 7">29G9</strain>
    </source>
</reference>
<evidence type="ECO:0000256" key="5">
    <source>
        <dbReference type="PIRSR" id="PIRSR019543-2"/>
    </source>
</evidence>
<dbReference type="AlphaFoldDB" id="A0A423FJI6"/>
<dbReference type="GO" id="GO:0005506">
    <property type="term" value="F:iron ion binding"/>
    <property type="evidence" value="ECO:0007669"/>
    <property type="project" value="InterPro"/>
</dbReference>
<evidence type="ECO:0000256" key="1">
    <source>
        <dbReference type="ARBA" id="ARBA00008425"/>
    </source>
</evidence>
<dbReference type="EMBL" id="MOAY01000019">
    <property type="protein sequence ID" value="ROM58132.1"/>
    <property type="molecule type" value="Genomic_DNA"/>
</dbReference>
<dbReference type="SUPFAM" id="SSF51197">
    <property type="entry name" value="Clavaminate synthase-like"/>
    <property type="match status" value="1"/>
</dbReference>
<proteinExistence type="inferred from homology"/>
<evidence type="ECO:0000256" key="3">
    <source>
        <dbReference type="ARBA" id="ARBA00023002"/>
    </source>
</evidence>
<feature type="binding site" evidence="5">
    <location>
        <position position="290"/>
    </location>
    <ligand>
        <name>Fe cation</name>
        <dbReference type="ChEBI" id="CHEBI:24875"/>
    </ligand>
</feature>
<comment type="caution">
    <text evidence="6">The sequence shown here is derived from an EMBL/GenBank/DDBJ whole genome shotgun (WGS) entry which is preliminary data.</text>
</comment>
<dbReference type="Gene3D" id="3.60.130.10">
    <property type="entry name" value="Clavaminate synthase-like"/>
    <property type="match status" value="1"/>
</dbReference>
<sequence>MSSRNKKNHFKLSTKERHLLTRELSAFSYDARNPKNLIEKLRILAYTTFPNRLIEKLESLKGNDSSYCIFDNLPIEKVTGSPTENSSTAKLKSGYLTENLLLSFGAVIAEPYAISFEGSKIVNDLTPHKKSRLEYTGLGSEVELDFHIENAAQISDLKGDTSPLALLLLGVRKDPNMEGPKTLIADARKALGQMSSYEIAALYAKNFIIRKPFRWRTNDASEESLPTAILTGPIGYPRVSAAFYSDMVTPTNKEAEDAYNIFKNQIKRVSKSVEIKPGRLVFINNRFTLHAREKFQATYDKNGAPYRWIQRIFITNNLWAFRHFKECGNRIFDPSQS</sequence>
<evidence type="ECO:0000313" key="7">
    <source>
        <dbReference type="Proteomes" id="UP000284656"/>
    </source>
</evidence>